<feature type="transmembrane region" description="Helical" evidence="1">
    <location>
        <begin position="69"/>
        <end position="87"/>
    </location>
</feature>
<reference evidence="2 3" key="1">
    <citation type="submission" date="2018-06" db="EMBL/GenBank/DDBJ databases">
        <title>Genomic Encyclopedia of Type Strains, Phase IV (KMG-IV): sequencing the most valuable type-strain genomes for metagenomic binning, comparative biology and taxonomic classification.</title>
        <authorList>
            <person name="Goeker M."/>
        </authorList>
    </citation>
    <scope>NUCLEOTIDE SEQUENCE [LARGE SCALE GENOMIC DNA]</scope>
    <source>
        <strain evidence="2 3">DSM 25532</strain>
    </source>
</reference>
<accession>A0A366HSV0</accession>
<gene>
    <name evidence="2" type="ORF">DES53_102967</name>
</gene>
<sequence>MKSTIEPTMRLLAVFGVLFGVGFGVFQFWKSVGEKYPETLGPSMLLVMTSSFLAATCAFLVFYSRLSLVWLSLVAILGWSGVAWCVTR</sequence>
<name>A0A366HSV0_9BACT</name>
<dbReference type="AlphaFoldDB" id="A0A366HSV0"/>
<dbReference type="Proteomes" id="UP000253426">
    <property type="component" value="Unassembled WGS sequence"/>
</dbReference>
<evidence type="ECO:0000313" key="2">
    <source>
        <dbReference type="EMBL" id="RBP46576.1"/>
    </source>
</evidence>
<feature type="transmembrane region" description="Helical" evidence="1">
    <location>
        <begin position="44"/>
        <end position="63"/>
    </location>
</feature>
<keyword evidence="1" id="KW-0472">Membrane</keyword>
<evidence type="ECO:0000256" key="1">
    <source>
        <dbReference type="SAM" id="Phobius"/>
    </source>
</evidence>
<keyword evidence="1" id="KW-1133">Transmembrane helix</keyword>
<keyword evidence="1" id="KW-0812">Transmembrane</keyword>
<dbReference type="EMBL" id="QNRR01000002">
    <property type="protein sequence ID" value="RBP46576.1"/>
    <property type="molecule type" value="Genomic_DNA"/>
</dbReference>
<dbReference type="RefSeq" id="WP_113958080.1">
    <property type="nucleotide sequence ID" value="NZ_QNRR01000002.1"/>
</dbReference>
<evidence type="ECO:0000313" key="3">
    <source>
        <dbReference type="Proteomes" id="UP000253426"/>
    </source>
</evidence>
<feature type="transmembrane region" description="Helical" evidence="1">
    <location>
        <begin position="12"/>
        <end position="32"/>
    </location>
</feature>
<comment type="caution">
    <text evidence="2">The sequence shown here is derived from an EMBL/GenBank/DDBJ whole genome shotgun (WGS) entry which is preliminary data.</text>
</comment>
<organism evidence="2 3">
    <name type="scientific">Roseimicrobium gellanilyticum</name>
    <dbReference type="NCBI Taxonomy" id="748857"/>
    <lineage>
        <taxon>Bacteria</taxon>
        <taxon>Pseudomonadati</taxon>
        <taxon>Verrucomicrobiota</taxon>
        <taxon>Verrucomicrobiia</taxon>
        <taxon>Verrucomicrobiales</taxon>
        <taxon>Verrucomicrobiaceae</taxon>
        <taxon>Roseimicrobium</taxon>
    </lineage>
</organism>
<protein>
    <submittedName>
        <fullName evidence="2">Uncharacterized protein</fullName>
    </submittedName>
</protein>
<proteinExistence type="predicted"/>
<keyword evidence="3" id="KW-1185">Reference proteome</keyword>